<evidence type="ECO:0000313" key="10">
    <source>
        <dbReference type="Proteomes" id="UP001058290"/>
    </source>
</evidence>
<keyword evidence="6 8" id="KW-1133">Transmembrane helix</keyword>
<dbReference type="InterPro" id="IPR000522">
    <property type="entry name" value="ABC_transptr_permease_BtuC"/>
</dbReference>
<dbReference type="Proteomes" id="UP001058290">
    <property type="component" value="Chromosome"/>
</dbReference>
<evidence type="ECO:0000256" key="1">
    <source>
        <dbReference type="ARBA" id="ARBA00004651"/>
    </source>
</evidence>
<dbReference type="PANTHER" id="PTHR30472:SF25">
    <property type="entry name" value="ABC TRANSPORTER PERMEASE PROTEIN MJ0876-RELATED"/>
    <property type="match status" value="1"/>
</dbReference>
<evidence type="ECO:0000256" key="5">
    <source>
        <dbReference type="ARBA" id="ARBA00022692"/>
    </source>
</evidence>
<accession>A0ABY6A296</accession>
<feature type="transmembrane region" description="Helical" evidence="8">
    <location>
        <begin position="296"/>
        <end position="317"/>
    </location>
</feature>
<protein>
    <submittedName>
        <fullName evidence="9">Iron ABC transporter permease</fullName>
    </submittedName>
</protein>
<keyword evidence="5 8" id="KW-0812">Transmembrane</keyword>
<keyword evidence="10" id="KW-1185">Reference proteome</keyword>
<feature type="transmembrane region" description="Helical" evidence="8">
    <location>
        <begin position="323"/>
        <end position="339"/>
    </location>
</feature>
<name>A0ABY6A296_9BURK</name>
<dbReference type="InterPro" id="IPR037294">
    <property type="entry name" value="ABC_BtuC-like"/>
</dbReference>
<sequence>MAAFPTSAPASAAQREAAPGLRRSAWLALVLLVLSALLLLVGASVGSTGWESVLRMRDDPTSWQIVVDIRLPRSLGAWLAGGLLGLAGAVAQGLFRNPLADPYLLGSASGASLGSALGLVLLGSSVTSLNLLYRLGMTGMAFVGAACAVALTVVLARNVQNTLRLLLAGVIVGVVLGAMRDLLELRHPDILQAMQAFTLGTSAFVGWEGCALMAGVLLVCVLATWCCARLLDGLTLGEATAASLGLPLAPLRYGLVAVLALATGTSVAQTGLIAFVGLAAPHLVRSLVQVGHGRSTVLAAAMGGVLLLAADILARWLVAPQELPVGVLTAALGGTYLLWRMHRSTRSAGGL</sequence>
<keyword evidence="3" id="KW-0813">Transport</keyword>
<dbReference type="SUPFAM" id="SSF81345">
    <property type="entry name" value="ABC transporter involved in vitamin B12 uptake, BtuC"/>
    <property type="match status" value="1"/>
</dbReference>
<evidence type="ECO:0000256" key="4">
    <source>
        <dbReference type="ARBA" id="ARBA00022475"/>
    </source>
</evidence>
<reference evidence="9" key="1">
    <citation type="submission" date="2022-09" db="EMBL/GenBank/DDBJ databases">
        <title>Bacterial diversity in gut of crayfish and pufferfish.</title>
        <authorList>
            <person name="Huang Y."/>
        </authorList>
    </citation>
    <scope>NUCLEOTIDE SEQUENCE</scope>
    <source>
        <strain evidence="9">PR12</strain>
    </source>
</reference>
<feature type="transmembrane region" description="Helical" evidence="8">
    <location>
        <begin position="162"/>
        <end position="183"/>
    </location>
</feature>
<evidence type="ECO:0000256" key="7">
    <source>
        <dbReference type="ARBA" id="ARBA00023136"/>
    </source>
</evidence>
<feature type="transmembrane region" description="Helical" evidence="8">
    <location>
        <begin position="25"/>
        <end position="50"/>
    </location>
</feature>
<evidence type="ECO:0000256" key="2">
    <source>
        <dbReference type="ARBA" id="ARBA00007935"/>
    </source>
</evidence>
<feature type="transmembrane region" description="Helical" evidence="8">
    <location>
        <begin position="103"/>
        <end position="123"/>
    </location>
</feature>
<evidence type="ECO:0000256" key="3">
    <source>
        <dbReference type="ARBA" id="ARBA00022448"/>
    </source>
</evidence>
<feature type="transmembrane region" description="Helical" evidence="8">
    <location>
        <begin position="135"/>
        <end position="156"/>
    </location>
</feature>
<feature type="transmembrane region" description="Helical" evidence="8">
    <location>
        <begin position="251"/>
        <end position="284"/>
    </location>
</feature>
<organism evidence="9 10">
    <name type="scientific">Comamonas squillarum</name>
    <dbReference type="NCBI Taxonomy" id="2977320"/>
    <lineage>
        <taxon>Bacteria</taxon>
        <taxon>Pseudomonadati</taxon>
        <taxon>Pseudomonadota</taxon>
        <taxon>Betaproteobacteria</taxon>
        <taxon>Burkholderiales</taxon>
        <taxon>Comamonadaceae</taxon>
        <taxon>Comamonas</taxon>
    </lineage>
</organism>
<dbReference type="Pfam" id="PF01032">
    <property type="entry name" value="FecCD"/>
    <property type="match status" value="1"/>
</dbReference>
<evidence type="ECO:0000256" key="8">
    <source>
        <dbReference type="SAM" id="Phobius"/>
    </source>
</evidence>
<gene>
    <name evidence="9" type="ORF">N4T19_09435</name>
</gene>
<dbReference type="PANTHER" id="PTHR30472">
    <property type="entry name" value="FERRIC ENTEROBACTIN TRANSPORT SYSTEM PERMEASE PROTEIN"/>
    <property type="match status" value="1"/>
</dbReference>
<feature type="transmembrane region" description="Helical" evidence="8">
    <location>
        <begin position="71"/>
        <end position="91"/>
    </location>
</feature>
<dbReference type="Gene3D" id="1.10.3470.10">
    <property type="entry name" value="ABC transporter involved in vitamin B12 uptake, BtuC"/>
    <property type="match status" value="1"/>
</dbReference>
<evidence type="ECO:0000256" key="6">
    <source>
        <dbReference type="ARBA" id="ARBA00022989"/>
    </source>
</evidence>
<keyword evidence="7 8" id="KW-0472">Membrane</keyword>
<comment type="subcellular location">
    <subcellularLocation>
        <location evidence="1">Cell membrane</location>
        <topology evidence="1">Multi-pass membrane protein</topology>
    </subcellularLocation>
</comment>
<feature type="transmembrane region" description="Helical" evidence="8">
    <location>
        <begin position="204"/>
        <end position="231"/>
    </location>
</feature>
<proteinExistence type="inferred from homology"/>
<evidence type="ECO:0000313" key="9">
    <source>
        <dbReference type="EMBL" id="UXC20308.1"/>
    </source>
</evidence>
<comment type="similarity">
    <text evidence="2">Belongs to the binding-protein-dependent transport system permease family. FecCD subfamily.</text>
</comment>
<dbReference type="EMBL" id="CP104377">
    <property type="protein sequence ID" value="UXC20308.1"/>
    <property type="molecule type" value="Genomic_DNA"/>
</dbReference>
<keyword evidence="4" id="KW-1003">Cell membrane</keyword>
<dbReference type="CDD" id="cd06550">
    <property type="entry name" value="TM_ABC_iron-siderophores_like"/>
    <property type="match status" value="1"/>
</dbReference>